<evidence type="ECO:0000313" key="1">
    <source>
        <dbReference type="EMBL" id="MBD8497208.1"/>
    </source>
</evidence>
<keyword evidence="2" id="KW-1185">Reference proteome</keyword>
<proteinExistence type="predicted"/>
<reference evidence="1 2" key="1">
    <citation type="submission" date="2020-09" db="EMBL/GenBank/DDBJ databases">
        <title>Paenibacillus sp. CAU 1523 isolated from sand of Haeundae Beach.</title>
        <authorList>
            <person name="Kim W."/>
        </authorList>
    </citation>
    <scope>NUCLEOTIDE SEQUENCE [LARGE SCALE GENOMIC DNA]</scope>
    <source>
        <strain evidence="1 2">CAU 1523</strain>
    </source>
</reference>
<evidence type="ECO:0000313" key="2">
    <source>
        <dbReference type="Proteomes" id="UP000634529"/>
    </source>
</evidence>
<dbReference type="RefSeq" id="WP_157282928.1">
    <property type="nucleotide sequence ID" value="NZ_JACYTN010000001.1"/>
</dbReference>
<dbReference type="Proteomes" id="UP000634529">
    <property type="component" value="Unassembled WGS sequence"/>
</dbReference>
<dbReference type="EMBL" id="JACYTN010000001">
    <property type="protein sequence ID" value="MBD8497208.1"/>
    <property type="molecule type" value="Genomic_DNA"/>
</dbReference>
<organism evidence="1 2">
    <name type="scientific">Paenibacillus arenosi</name>
    <dbReference type="NCBI Taxonomy" id="2774142"/>
    <lineage>
        <taxon>Bacteria</taxon>
        <taxon>Bacillati</taxon>
        <taxon>Bacillota</taxon>
        <taxon>Bacilli</taxon>
        <taxon>Bacillales</taxon>
        <taxon>Paenibacillaceae</taxon>
        <taxon>Paenibacillus</taxon>
    </lineage>
</organism>
<protein>
    <submittedName>
        <fullName evidence="1">Uncharacterized protein</fullName>
    </submittedName>
</protein>
<name>A0ABR9ASW9_9BACL</name>
<sequence length="55" mass="5896">MMIDVSSLLGVDLSVAKEIIENLINTGALPPQLEFVRGLLETLINFGLIDTAIAL</sequence>
<comment type="caution">
    <text evidence="1">The sequence shown here is derived from an EMBL/GenBank/DDBJ whole genome shotgun (WGS) entry which is preliminary data.</text>
</comment>
<gene>
    <name evidence="1" type="ORF">IFO66_02715</name>
</gene>
<accession>A0ABR9ASW9</accession>